<dbReference type="Pfam" id="PF01261">
    <property type="entry name" value="AP_endonuc_2"/>
    <property type="match status" value="1"/>
</dbReference>
<accession>A0A316DW47</accession>
<protein>
    <submittedName>
        <fullName evidence="2">Sugar phosphate isomerase/epimerase</fullName>
    </submittedName>
</protein>
<dbReference type="OrthoDB" id="9798407at2"/>
<dbReference type="PANTHER" id="PTHR12110">
    <property type="entry name" value="HYDROXYPYRUVATE ISOMERASE"/>
    <property type="match status" value="1"/>
</dbReference>
<name>A0A316DW47_9BACT</name>
<feature type="domain" description="Xylose isomerase-like TIM barrel" evidence="1">
    <location>
        <begin position="54"/>
        <end position="266"/>
    </location>
</feature>
<dbReference type="InterPro" id="IPR050312">
    <property type="entry name" value="IolE/XylAMocC-like"/>
</dbReference>
<keyword evidence="2" id="KW-0413">Isomerase</keyword>
<dbReference type="InterPro" id="IPR036237">
    <property type="entry name" value="Xyl_isomerase-like_sf"/>
</dbReference>
<dbReference type="EMBL" id="QGGO01000020">
    <property type="protein sequence ID" value="PWK22351.1"/>
    <property type="molecule type" value="Genomic_DNA"/>
</dbReference>
<dbReference type="RefSeq" id="WP_109744111.1">
    <property type="nucleotide sequence ID" value="NZ_QGGO01000020.1"/>
</dbReference>
<dbReference type="PROSITE" id="PS51318">
    <property type="entry name" value="TAT"/>
    <property type="match status" value="1"/>
</dbReference>
<evidence type="ECO:0000259" key="1">
    <source>
        <dbReference type="Pfam" id="PF01261"/>
    </source>
</evidence>
<gene>
    <name evidence="2" type="ORF">LV89_03416</name>
</gene>
<proteinExistence type="predicted"/>
<dbReference type="SUPFAM" id="SSF51658">
    <property type="entry name" value="Xylose isomerase-like"/>
    <property type="match status" value="1"/>
</dbReference>
<dbReference type="PANTHER" id="PTHR12110:SF41">
    <property type="entry name" value="INOSOSE DEHYDRATASE"/>
    <property type="match status" value="1"/>
</dbReference>
<dbReference type="InterPro" id="IPR013022">
    <property type="entry name" value="Xyl_isomerase-like_TIM-brl"/>
</dbReference>
<dbReference type="Proteomes" id="UP000245489">
    <property type="component" value="Unassembled WGS sequence"/>
</dbReference>
<reference evidence="2 3" key="1">
    <citation type="submission" date="2018-05" db="EMBL/GenBank/DDBJ databases">
        <title>Genomic Encyclopedia of Archaeal and Bacterial Type Strains, Phase II (KMG-II): from individual species to whole genera.</title>
        <authorList>
            <person name="Goeker M."/>
        </authorList>
    </citation>
    <scope>NUCLEOTIDE SEQUENCE [LARGE SCALE GENOMIC DNA]</scope>
    <source>
        <strain evidence="2 3">DSM 22214</strain>
    </source>
</reference>
<sequence>MKNRRNFLKIAGGTTLLGLLGTSMTQAKKVKNVGVNLYSLREPMGLDPIGTLTELAKIGYKVIESAPSAKGNYYGLKPKEIKQVMQDLGLVLASGHAIINANWQKSIDEAAEAGQTYLLAPMLPAKGQTVDNYKKSAEVFNKMGEDCKKSGVIFGFHNGTTEFEKENGQVLYDVLLDNTDASLVKMELDLGWAMVAGAKPEHYFEKYKGRFPLWHIKDIKQDKDESIEFGKGKVDFVAMLKNQQKSAMQYMFVEQEHLTQPAIETMRFNFQYLEKLRY</sequence>
<dbReference type="GO" id="GO:0016853">
    <property type="term" value="F:isomerase activity"/>
    <property type="evidence" value="ECO:0007669"/>
    <property type="project" value="UniProtKB-KW"/>
</dbReference>
<comment type="caution">
    <text evidence="2">The sequence shown here is derived from an EMBL/GenBank/DDBJ whole genome shotgun (WGS) entry which is preliminary data.</text>
</comment>
<evidence type="ECO:0000313" key="3">
    <source>
        <dbReference type="Proteomes" id="UP000245489"/>
    </source>
</evidence>
<dbReference type="AlphaFoldDB" id="A0A316DW47"/>
<organism evidence="2 3">
    <name type="scientific">Arcicella aurantiaca</name>
    <dbReference type="NCBI Taxonomy" id="591202"/>
    <lineage>
        <taxon>Bacteria</taxon>
        <taxon>Pseudomonadati</taxon>
        <taxon>Bacteroidota</taxon>
        <taxon>Cytophagia</taxon>
        <taxon>Cytophagales</taxon>
        <taxon>Flectobacillaceae</taxon>
        <taxon>Arcicella</taxon>
    </lineage>
</organism>
<evidence type="ECO:0000313" key="2">
    <source>
        <dbReference type="EMBL" id="PWK22351.1"/>
    </source>
</evidence>
<dbReference type="Gene3D" id="3.20.20.150">
    <property type="entry name" value="Divalent-metal-dependent TIM barrel enzymes"/>
    <property type="match status" value="1"/>
</dbReference>
<dbReference type="InterPro" id="IPR006311">
    <property type="entry name" value="TAT_signal"/>
</dbReference>
<keyword evidence="3" id="KW-1185">Reference proteome</keyword>